<organism evidence="10 11">
    <name type="scientific">Funneliformis caledonium</name>
    <dbReference type="NCBI Taxonomy" id="1117310"/>
    <lineage>
        <taxon>Eukaryota</taxon>
        <taxon>Fungi</taxon>
        <taxon>Fungi incertae sedis</taxon>
        <taxon>Mucoromycota</taxon>
        <taxon>Glomeromycotina</taxon>
        <taxon>Glomeromycetes</taxon>
        <taxon>Glomerales</taxon>
        <taxon>Glomeraceae</taxon>
        <taxon>Funneliformis</taxon>
    </lineage>
</organism>
<evidence type="ECO:0000313" key="11">
    <source>
        <dbReference type="Proteomes" id="UP000789570"/>
    </source>
</evidence>
<dbReference type="Gene3D" id="3.40.50.410">
    <property type="entry name" value="von Willebrand factor, type A domain"/>
    <property type="match status" value="1"/>
</dbReference>
<dbReference type="SUPFAM" id="SSF56112">
    <property type="entry name" value="Protein kinase-like (PK-like)"/>
    <property type="match status" value="1"/>
</dbReference>
<dbReference type="PROSITE" id="PS51158">
    <property type="entry name" value="ALPHA_KINASE"/>
    <property type="match status" value="1"/>
</dbReference>
<protein>
    <submittedName>
        <fullName evidence="10">6030_t:CDS:1</fullName>
    </submittedName>
</protein>
<dbReference type="InterPro" id="IPR052969">
    <property type="entry name" value="Thr-specific_kinase-like"/>
</dbReference>
<evidence type="ECO:0000256" key="6">
    <source>
        <dbReference type="ARBA" id="ARBA00022777"/>
    </source>
</evidence>
<dbReference type="PANTHER" id="PTHR47763:SF4">
    <property type="entry name" value="ALPHA-PROTEIN KINASE VWKA"/>
    <property type="match status" value="1"/>
</dbReference>
<dbReference type="OrthoDB" id="301415at2759"/>
<evidence type="ECO:0000256" key="5">
    <source>
        <dbReference type="ARBA" id="ARBA00022729"/>
    </source>
</evidence>
<keyword evidence="6" id="KW-0418">Kinase</keyword>
<evidence type="ECO:0000256" key="7">
    <source>
        <dbReference type="SAM" id="MobiDB-lite"/>
    </source>
</evidence>
<dbReference type="AlphaFoldDB" id="A0A9N8ZK71"/>
<keyword evidence="2" id="KW-0964">Secreted</keyword>
<evidence type="ECO:0000256" key="1">
    <source>
        <dbReference type="ARBA" id="ARBA00004613"/>
    </source>
</evidence>
<sequence>MDTELDMGKYAAKKSKKPRAAGSQTSGWTSTAGTSNIPASLISDMNNLNIARGRLERYAAEAGDERYQSVSSGDRLETNTKHLREKAITAALENIKRSMKVDLCFVLDCTGSMSSHIAAAKDCIVQVVDYMERTNPSIKIWVGFCGYRDHCDGVKRLQTFNFTDSYETFRSYVRNVRATGGGDSPEDVLGGLNAAIKKMNWSHTTRVILHVGDAPPHGHRFTDELDDYPKGDPYGLTAESVLGEMKSSNILYFFGKITQCTNKMLRIFREIIGEFPVFDLEDVGGNPTALIAKFFQATCSAISSSVSLTSTLGNNIYELRRKDYVINPIEPIWHNIRQQAGTVAWYKVPKTLANIKNKGYFNQLNTVTQQISFKIAPQPFSVGTERYAYFGLDIKGVPAERIVIKEYIDTGKKANSIERYLEAVEVSNIAHFLSIKFNLAATRAGIHKKVKFLHVKFLRITNGTRYYNVEPKINNTEFKRFNANSGVITEFHSTLEAFAHFTYDFTGGYLLVCDLQGAEFSDHFLLTDPAIHCTDSLRFGRTNLGKRGIEKCFLNNHTCGSVCNKLGLKSP</sequence>
<dbReference type="SUPFAM" id="SSF53300">
    <property type="entry name" value="vWA-like"/>
    <property type="match status" value="1"/>
</dbReference>
<dbReference type="PROSITE" id="PS50234">
    <property type="entry name" value="VWFA"/>
    <property type="match status" value="1"/>
</dbReference>
<proteinExistence type="predicted"/>
<keyword evidence="5" id="KW-0732">Signal</keyword>
<dbReference type="SMART" id="SM00811">
    <property type="entry name" value="Alpha_kinase"/>
    <property type="match status" value="1"/>
</dbReference>
<dbReference type="Gene3D" id="3.20.200.10">
    <property type="entry name" value="MHCK/EF2 kinase"/>
    <property type="match status" value="1"/>
</dbReference>
<accession>A0A9N8ZK71</accession>
<reference evidence="10" key="1">
    <citation type="submission" date="2021-06" db="EMBL/GenBank/DDBJ databases">
        <authorList>
            <person name="Kallberg Y."/>
            <person name="Tangrot J."/>
            <person name="Rosling A."/>
        </authorList>
    </citation>
    <scope>NUCLEOTIDE SEQUENCE</scope>
    <source>
        <strain evidence="10">UK204</strain>
    </source>
</reference>
<dbReference type="GO" id="GO:0004674">
    <property type="term" value="F:protein serine/threonine kinase activity"/>
    <property type="evidence" value="ECO:0007669"/>
    <property type="project" value="UniProtKB-KW"/>
</dbReference>
<evidence type="ECO:0000256" key="3">
    <source>
        <dbReference type="ARBA" id="ARBA00022527"/>
    </source>
</evidence>
<evidence type="ECO:0000256" key="4">
    <source>
        <dbReference type="ARBA" id="ARBA00022679"/>
    </source>
</evidence>
<dbReference type="CDD" id="cd00198">
    <property type="entry name" value="vWFA"/>
    <property type="match status" value="1"/>
</dbReference>
<dbReference type="Proteomes" id="UP000789570">
    <property type="component" value="Unassembled WGS sequence"/>
</dbReference>
<evidence type="ECO:0000259" key="8">
    <source>
        <dbReference type="PROSITE" id="PS50234"/>
    </source>
</evidence>
<keyword evidence="3" id="KW-0723">Serine/threonine-protein kinase</keyword>
<feature type="compositionally biased region" description="Polar residues" evidence="7">
    <location>
        <begin position="22"/>
        <end position="31"/>
    </location>
</feature>
<dbReference type="Pfam" id="PF25106">
    <property type="entry name" value="VWA_4"/>
    <property type="match status" value="1"/>
</dbReference>
<dbReference type="PANTHER" id="PTHR47763">
    <property type="entry name" value="ALPHA-PROTEIN KINASE VWKA"/>
    <property type="match status" value="1"/>
</dbReference>
<comment type="subcellular location">
    <subcellularLocation>
        <location evidence="1">Secreted</location>
    </subcellularLocation>
</comment>
<evidence type="ECO:0000313" key="10">
    <source>
        <dbReference type="EMBL" id="CAG8498356.1"/>
    </source>
</evidence>
<feature type="domain" description="VWFA" evidence="8">
    <location>
        <begin position="102"/>
        <end position="298"/>
    </location>
</feature>
<dbReference type="InterPro" id="IPR036465">
    <property type="entry name" value="vWFA_dom_sf"/>
</dbReference>
<dbReference type="InterPro" id="IPR056861">
    <property type="entry name" value="HMCN1-like_VWA"/>
</dbReference>
<gene>
    <name evidence="10" type="ORF">FCALED_LOCUS3574</name>
</gene>
<dbReference type="Pfam" id="PF02816">
    <property type="entry name" value="Alpha_kinase"/>
    <property type="match status" value="1"/>
</dbReference>
<dbReference type="InterPro" id="IPR004166">
    <property type="entry name" value="a-kinase_dom"/>
</dbReference>
<keyword evidence="11" id="KW-1185">Reference proteome</keyword>
<keyword evidence="4" id="KW-0808">Transferase</keyword>
<evidence type="ECO:0000256" key="2">
    <source>
        <dbReference type="ARBA" id="ARBA00022525"/>
    </source>
</evidence>
<feature type="domain" description="Alpha-type protein kinase" evidence="9">
    <location>
        <begin position="337"/>
        <end position="571"/>
    </location>
</feature>
<dbReference type="SMART" id="SM00327">
    <property type="entry name" value="VWA"/>
    <property type="match status" value="1"/>
</dbReference>
<dbReference type="GO" id="GO:0005524">
    <property type="term" value="F:ATP binding"/>
    <property type="evidence" value="ECO:0007669"/>
    <property type="project" value="InterPro"/>
</dbReference>
<dbReference type="EMBL" id="CAJVPQ010000635">
    <property type="protein sequence ID" value="CAG8498356.1"/>
    <property type="molecule type" value="Genomic_DNA"/>
</dbReference>
<dbReference type="Gene3D" id="3.30.200.20">
    <property type="entry name" value="Phosphorylase Kinase, domain 1"/>
    <property type="match status" value="1"/>
</dbReference>
<comment type="caution">
    <text evidence="10">The sequence shown here is derived from an EMBL/GenBank/DDBJ whole genome shotgun (WGS) entry which is preliminary data.</text>
</comment>
<name>A0A9N8ZK71_9GLOM</name>
<dbReference type="InterPro" id="IPR002035">
    <property type="entry name" value="VWF_A"/>
</dbReference>
<dbReference type="InterPro" id="IPR011009">
    <property type="entry name" value="Kinase-like_dom_sf"/>
</dbReference>
<feature type="region of interest" description="Disordered" evidence="7">
    <location>
        <begin position="1"/>
        <end position="31"/>
    </location>
</feature>
<evidence type="ECO:0000259" key="9">
    <source>
        <dbReference type="PROSITE" id="PS51158"/>
    </source>
</evidence>